<dbReference type="GO" id="GO:0031464">
    <property type="term" value="C:Cul4A-RING E3 ubiquitin ligase complex"/>
    <property type="evidence" value="ECO:0007669"/>
    <property type="project" value="TreeGrafter"/>
</dbReference>
<dbReference type="AlphaFoldDB" id="A0A6L2Q582"/>
<reference evidence="17" key="1">
    <citation type="submission" date="2020-01" db="EMBL/GenBank/DDBJ databases">
        <title>Draft genome sequence of the Termite Coptotermes fromosanus.</title>
        <authorList>
            <person name="Itakura S."/>
            <person name="Yosikawa Y."/>
            <person name="Umezawa K."/>
        </authorList>
    </citation>
    <scope>NUCLEOTIDE SEQUENCE [LARGE SCALE GENOMIC DNA]</scope>
</reference>
<dbReference type="InterPro" id="IPR042238">
    <property type="entry name" value="Rad28/ERCC8/Ckn1/ATCSA-1"/>
</dbReference>
<dbReference type="FunFam" id="2.130.10.10:FF:000130">
    <property type="entry name" value="DNA excision repair protein ERCC-8"/>
    <property type="match status" value="1"/>
</dbReference>
<dbReference type="InterPro" id="IPR019775">
    <property type="entry name" value="WD40_repeat_CS"/>
</dbReference>
<dbReference type="OrthoDB" id="427795at2759"/>
<evidence type="ECO:0000256" key="9">
    <source>
        <dbReference type="ARBA" id="ARBA00022786"/>
    </source>
</evidence>
<keyword evidence="5" id="KW-0597">Phosphoprotein</keyword>
<dbReference type="InterPro" id="IPR001680">
    <property type="entry name" value="WD40_rpt"/>
</dbReference>
<dbReference type="InterPro" id="IPR015943">
    <property type="entry name" value="WD40/YVTN_repeat-like_dom_sf"/>
</dbReference>
<feature type="repeat" description="WD" evidence="15">
    <location>
        <begin position="330"/>
        <end position="361"/>
    </location>
</feature>
<comment type="subcellular location">
    <subcellularLocation>
        <location evidence="2">Chromosome</location>
    </subcellularLocation>
    <subcellularLocation>
        <location evidence="1">Nucleus matrix</location>
    </subcellularLocation>
</comment>
<feature type="repeat" description="WD" evidence="15">
    <location>
        <begin position="182"/>
        <end position="224"/>
    </location>
</feature>
<feature type="repeat" description="WD" evidence="15">
    <location>
        <begin position="241"/>
        <end position="282"/>
    </location>
</feature>
<dbReference type="GO" id="GO:0006283">
    <property type="term" value="P:transcription-coupled nucleotide-excision repair"/>
    <property type="evidence" value="ECO:0007669"/>
    <property type="project" value="InterPro"/>
</dbReference>
<comment type="pathway">
    <text evidence="3">Protein modification; protein ubiquitination.</text>
</comment>
<dbReference type="PANTHER" id="PTHR46202">
    <property type="entry name" value="DNA EXCISION REPAIR PROTEIN ERCC-8"/>
    <property type="match status" value="1"/>
</dbReference>
<evidence type="ECO:0000256" key="14">
    <source>
        <dbReference type="ARBA" id="ARBA00071995"/>
    </source>
</evidence>
<dbReference type="Proteomes" id="UP000502823">
    <property type="component" value="Unassembled WGS sequence"/>
</dbReference>
<evidence type="ECO:0000256" key="5">
    <source>
        <dbReference type="ARBA" id="ARBA00022553"/>
    </source>
</evidence>
<evidence type="ECO:0000256" key="2">
    <source>
        <dbReference type="ARBA" id="ARBA00004286"/>
    </source>
</evidence>
<proteinExistence type="predicted"/>
<dbReference type="GO" id="GO:0009416">
    <property type="term" value="P:response to light stimulus"/>
    <property type="evidence" value="ECO:0007669"/>
    <property type="project" value="UniProtKB-ARBA"/>
</dbReference>
<dbReference type="InParanoid" id="A0A6L2Q582"/>
<name>A0A6L2Q582_COPFO</name>
<keyword evidence="6 15" id="KW-0853">WD repeat</keyword>
<dbReference type="GO" id="GO:0043161">
    <property type="term" value="P:proteasome-mediated ubiquitin-dependent protein catabolic process"/>
    <property type="evidence" value="ECO:0007669"/>
    <property type="project" value="TreeGrafter"/>
</dbReference>
<organism evidence="16 17">
    <name type="scientific">Coptotermes formosanus</name>
    <name type="common">Formosan subterranean termite</name>
    <dbReference type="NCBI Taxonomy" id="36987"/>
    <lineage>
        <taxon>Eukaryota</taxon>
        <taxon>Metazoa</taxon>
        <taxon>Ecdysozoa</taxon>
        <taxon>Arthropoda</taxon>
        <taxon>Hexapoda</taxon>
        <taxon>Insecta</taxon>
        <taxon>Pterygota</taxon>
        <taxon>Neoptera</taxon>
        <taxon>Polyneoptera</taxon>
        <taxon>Dictyoptera</taxon>
        <taxon>Blattodea</taxon>
        <taxon>Blattoidea</taxon>
        <taxon>Termitoidae</taxon>
        <taxon>Rhinotermitidae</taxon>
        <taxon>Coptotermes</taxon>
    </lineage>
</organism>
<dbReference type="GO" id="GO:0000209">
    <property type="term" value="P:protein polyubiquitination"/>
    <property type="evidence" value="ECO:0007669"/>
    <property type="project" value="TreeGrafter"/>
</dbReference>
<evidence type="ECO:0000256" key="13">
    <source>
        <dbReference type="ARBA" id="ARBA00062934"/>
    </source>
</evidence>
<evidence type="ECO:0000256" key="6">
    <source>
        <dbReference type="ARBA" id="ARBA00022574"/>
    </source>
</evidence>
<protein>
    <recommendedName>
        <fullName evidence="14">DNA excision repair protein ERCC-8</fullName>
    </recommendedName>
</protein>
<dbReference type="SUPFAM" id="SSF50978">
    <property type="entry name" value="WD40 repeat-like"/>
    <property type="match status" value="1"/>
</dbReference>
<dbReference type="PROSITE" id="PS50294">
    <property type="entry name" value="WD_REPEATS_REGION"/>
    <property type="match status" value="3"/>
</dbReference>
<dbReference type="GO" id="GO:0005694">
    <property type="term" value="C:chromosome"/>
    <property type="evidence" value="ECO:0007669"/>
    <property type="project" value="UniProtKB-SubCell"/>
</dbReference>
<evidence type="ECO:0000256" key="3">
    <source>
        <dbReference type="ARBA" id="ARBA00004906"/>
    </source>
</evidence>
<comment type="function">
    <text evidence="12">Substrate-recognition component of the CSA complex, a DCX (DDB1-CUL4-X-box) E3 ubiquitin-protein ligase complex, involved in transcription-coupled nucleotide excision repair (TC-NER), a process during which RNA polymerase II-blocking lesions are rapidly removed from the transcribed strand of active genes. Following recruitment to lesion-stalled RNA polymerase II (Pol II), the CSA complex mediates ubiquitination of Pol II subunit POLR2A/RPB1 at 'Lys-1268', a critical TC-NER checkpoint, governing RNA Pol II stability and initiating DNA damage excision by TFIIH recruitment. The CSA complex also promotes the ubiquitination and subsequent proteasomal degradation of ERCC6/CSB in a UV-dependent manner; ERCC6 degradation is essential for the recovery of RNA synthesis after transcription-coupled repair. Also plays a role in DNA double-strand breaks (DSSBs) repair by non-homologous end joining (NHEJ).</text>
</comment>
<keyword evidence="8" id="KW-0227">DNA damage</keyword>
<evidence type="ECO:0000256" key="10">
    <source>
        <dbReference type="ARBA" id="ARBA00023204"/>
    </source>
</evidence>
<comment type="subunit">
    <text evidence="13">Part of the CSA complex (also named DCX(ERCC8) complex), a DCX E3 ubiquitin-protein ligase complex containing ERCC8, RBX1, DDB1 and CUL4A; the CSA complex interacts with RNA polymerase II; upon UV irradiation it interacts with the COP9 signalosome and preferentially with the hyperphosphorylated form of RNA polymerase II. Interacts with ERCC6/CSB (via CIM motif); promoting recruitment to lesion-stalled RNA polymerase II (Pol II). Interacts with KIAA1530/UVSSA. Interacts with a subunit of RNA polymerase II TFIIH.</text>
</comment>
<evidence type="ECO:0000256" key="1">
    <source>
        <dbReference type="ARBA" id="ARBA00004109"/>
    </source>
</evidence>
<evidence type="ECO:0000256" key="12">
    <source>
        <dbReference type="ARBA" id="ARBA00054544"/>
    </source>
</evidence>
<dbReference type="InterPro" id="IPR036322">
    <property type="entry name" value="WD40_repeat_dom_sf"/>
</dbReference>
<evidence type="ECO:0000313" key="16">
    <source>
        <dbReference type="EMBL" id="GFG37007.1"/>
    </source>
</evidence>
<accession>A0A6L2Q582</accession>
<dbReference type="SMART" id="SM00320">
    <property type="entry name" value="WD40"/>
    <property type="match status" value="5"/>
</dbReference>
<comment type="caution">
    <text evidence="16">The sequence shown here is derived from an EMBL/GenBank/DDBJ whole genome shotgun (WGS) entry which is preliminary data.</text>
</comment>
<evidence type="ECO:0000256" key="11">
    <source>
        <dbReference type="ARBA" id="ARBA00023242"/>
    </source>
</evidence>
<evidence type="ECO:0000256" key="4">
    <source>
        <dbReference type="ARBA" id="ARBA00022454"/>
    </source>
</evidence>
<feature type="repeat" description="WD" evidence="15">
    <location>
        <begin position="95"/>
        <end position="137"/>
    </location>
</feature>
<dbReference type="PRINTS" id="PR00320">
    <property type="entry name" value="GPROTEINBRPT"/>
</dbReference>
<dbReference type="PANTHER" id="PTHR46202:SF1">
    <property type="entry name" value="DNA EXCISION REPAIR PROTEIN ERCC-8"/>
    <property type="match status" value="1"/>
</dbReference>
<sequence>MIQFLENIRAGVVEPRALIRAESTKRSYNLQLCKHKDIESAHTAGVNALDVDTMEGKYLLSGSADGSLHIHDLYNFTGSPHFTAKLICKVDRNLRTAHRYSVECVQWYPFDSGLFITSGMDKKLKVWDTNCMKPADTFSFEGRVFQHHMSHIAARSCLVAVASSVNHILLVDLKSGACTHELRGHSSSTLACRWSPREEYLLATGSCDNRVLLWDVRSAKCCLKSLDQHNGKGRSSTGATSTAHDGYVNGLCFTRDGLFLLSYGTDHRLRLWSTYSGQNEMVNYGKIPNDTKKCMQFDVTVNSDPKLVYVPSEGNILIYEVQTGVKVNTLLGHYNCVNSCVYHPFYHELYSGGNDKNVLIWTADHIPQAAYSTHSQSQNQKTGLFQRMPSVTADNWSSDEGSTNCLISSSDPGGFSCFTSQVFFSYFLSYSRVFCVSLLALAVYSG</sequence>
<dbReference type="GO" id="GO:0016363">
    <property type="term" value="C:nuclear matrix"/>
    <property type="evidence" value="ECO:0007669"/>
    <property type="project" value="UniProtKB-SubCell"/>
</dbReference>
<evidence type="ECO:0000313" key="17">
    <source>
        <dbReference type="Proteomes" id="UP000502823"/>
    </source>
</evidence>
<dbReference type="PROSITE" id="PS50082">
    <property type="entry name" value="WD_REPEATS_2"/>
    <property type="match status" value="4"/>
</dbReference>
<dbReference type="GO" id="GO:0000109">
    <property type="term" value="C:nucleotide-excision repair complex"/>
    <property type="evidence" value="ECO:0007669"/>
    <property type="project" value="TreeGrafter"/>
</dbReference>
<keyword evidence="7" id="KW-0677">Repeat</keyword>
<keyword evidence="11" id="KW-0539">Nucleus</keyword>
<evidence type="ECO:0000256" key="7">
    <source>
        <dbReference type="ARBA" id="ARBA00022737"/>
    </source>
</evidence>
<dbReference type="Pfam" id="PF00400">
    <property type="entry name" value="WD40"/>
    <property type="match status" value="5"/>
</dbReference>
<gene>
    <name evidence="16" type="ORF">Cfor_07078</name>
</gene>
<evidence type="ECO:0000256" key="8">
    <source>
        <dbReference type="ARBA" id="ARBA00022763"/>
    </source>
</evidence>
<evidence type="ECO:0000256" key="15">
    <source>
        <dbReference type="PROSITE-ProRule" id="PRU00221"/>
    </source>
</evidence>
<keyword evidence="9" id="KW-0833">Ubl conjugation pathway</keyword>
<keyword evidence="17" id="KW-1185">Reference proteome</keyword>
<dbReference type="EMBL" id="BLKM01000665">
    <property type="protein sequence ID" value="GFG37007.1"/>
    <property type="molecule type" value="Genomic_DNA"/>
</dbReference>
<keyword evidence="10" id="KW-0234">DNA repair</keyword>
<dbReference type="Gene3D" id="2.130.10.10">
    <property type="entry name" value="YVTN repeat-like/Quinoprotein amine dehydrogenase"/>
    <property type="match status" value="1"/>
</dbReference>
<keyword evidence="4" id="KW-0158">Chromosome</keyword>
<dbReference type="PROSITE" id="PS00678">
    <property type="entry name" value="WD_REPEATS_1"/>
    <property type="match status" value="1"/>
</dbReference>
<dbReference type="InterPro" id="IPR020472">
    <property type="entry name" value="WD40_PAC1"/>
</dbReference>